<dbReference type="Pfam" id="PF03972">
    <property type="entry name" value="MmgE_PrpD_N"/>
    <property type="match status" value="1"/>
</dbReference>
<sequence length="456" mass="48993">MAQFISHLTFTDLPQTAITTASTGFVDCTGVMLAGADEPVVGKVISAIGHCAGEAPVLFSQHTMHPAHAAWINGVAAHALDWDDAALRGHPSAVLVPTILAEAHVLGRSGADAITAFVAGYETWAELAHRDAESHHRKGWHPTGIFGAIASAAACASLYNLDPERAAHALAIAASRSSGLMSNFGSMTKPIHAGNAAHAGIIAARLAAAGTTGSHNTLEDPQGFLSAVSPSGKVDKRTPVHARRDWHIEEYGLNIKQYPMCYCTHRPIDAMIALQKKHGWDPNQIRNIDVSISGRNATVLRNHWPQTGLEAKFSIEFAMASAVVAQRVGLAQVNDDFVQTDIIQDLMHRVSVTINPAEDAESGYAPYDHVVVTLAGGETVKSDEVHEARGARSVPLTKGELREKFEECARAGGIRDDIAGLFEFLSSLDRQAELMPLRKWQRHQVIVLASNWNPNV</sequence>
<feature type="domain" description="MmgE/PrpD N-terminal" evidence="2">
    <location>
        <begin position="1"/>
        <end position="233"/>
    </location>
</feature>
<dbReference type="InterPro" id="IPR036148">
    <property type="entry name" value="MmgE/PrpD_sf"/>
</dbReference>
<feature type="domain" description="MmgE/PrpD C-terminal" evidence="3">
    <location>
        <begin position="258"/>
        <end position="410"/>
    </location>
</feature>
<protein>
    <submittedName>
        <fullName evidence="4">MmgE/PrpD family protein</fullName>
    </submittedName>
</protein>
<dbReference type="GO" id="GO:0016829">
    <property type="term" value="F:lyase activity"/>
    <property type="evidence" value="ECO:0007669"/>
    <property type="project" value="InterPro"/>
</dbReference>
<keyword evidence="5" id="KW-1185">Reference proteome</keyword>
<name>A0A853FER1_9BURK</name>
<comment type="caution">
    <text evidence="4">The sequence shown here is derived from an EMBL/GenBank/DDBJ whole genome shotgun (WGS) entry which is preliminary data.</text>
</comment>
<dbReference type="Proteomes" id="UP000580517">
    <property type="component" value="Unassembled WGS sequence"/>
</dbReference>
<dbReference type="Pfam" id="PF19305">
    <property type="entry name" value="MmgE_PrpD_C"/>
    <property type="match status" value="1"/>
</dbReference>
<evidence type="ECO:0000259" key="2">
    <source>
        <dbReference type="Pfam" id="PF03972"/>
    </source>
</evidence>
<dbReference type="AlphaFoldDB" id="A0A853FER1"/>
<comment type="similarity">
    <text evidence="1">Belongs to the PrpD family.</text>
</comment>
<dbReference type="Gene3D" id="1.10.4100.10">
    <property type="entry name" value="2-methylcitrate dehydratase PrpD"/>
    <property type="match status" value="1"/>
</dbReference>
<reference evidence="4 5" key="1">
    <citation type="submission" date="2020-07" db="EMBL/GenBank/DDBJ databases">
        <title>Taxonomic revisions and descriptions of new bacterial species based on genomic comparisons in the high-G+C-content subgroup of the family Alcaligenaceae.</title>
        <authorList>
            <person name="Szabo A."/>
            <person name="Felfoldi T."/>
        </authorList>
    </citation>
    <scope>NUCLEOTIDE SEQUENCE [LARGE SCALE GENOMIC DNA]</scope>
    <source>
        <strain evidence="4 5">DSM 25264</strain>
    </source>
</reference>
<evidence type="ECO:0000256" key="1">
    <source>
        <dbReference type="ARBA" id="ARBA00006174"/>
    </source>
</evidence>
<evidence type="ECO:0000259" key="3">
    <source>
        <dbReference type="Pfam" id="PF19305"/>
    </source>
</evidence>
<gene>
    <name evidence="4" type="ORF">H0A68_14925</name>
</gene>
<dbReference type="PANTHER" id="PTHR16943:SF8">
    <property type="entry name" value="2-METHYLCITRATE DEHYDRATASE"/>
    <property type="match status" value="1"/>
</dbReference>
<organism evidence="4 5">
    <name type="scientific">Allopusillimonas soli</name>
    <dbReference type="NCBI Taxonomy" id="659016"/>
    <lineage>
        <taxon>Bacteria</taxon>
        <taxon>Pseudomonadati</taxon>
        <taxon>Pseudomonadota</taxon>
        <taxon>Betaproteobacteria</taxon>
        <taxon>Burkholderiales</taxon>
        <taxon>Alcaligenaceae</taxon>
        <taxon>Allopusillimonas</taxon>
    </lineage>
</organism>
<dbReference type="InterPro" id="IPR045337">
    <property type="entry name" value="MmgE_PrpD_C"/>
</dbReference>
<dbReference type="EMBL" id="JACCEW010000004">
    <property type="protein sequence ID" value="NYT38178.1"/>
    <property type="molecule type" value="Genomic_DNA"/>
</dbReference>
<dbReference type="Gene3D" id="3.30.1330.120">
    <property type="entry name" value="2-methylcitrate dehydratase PrpD"/>
    <property type="match status" value="1"/>
</dbReference>
<dbReference type="PANTHER" id="PTHR16943">
    <property type="entry name" value="2-METHYLCITRATE DEHYDRATASE-RELATED"/>
    <property type="match status" value="1"/>
</dbReference>
<dbReference type="SUPFAM" id="SSF103378">
    <property type="entry name" value="2-methylcitrate dehydratase PrpD"/>
    <property type="match status" value="1"/>
</dbReference>
<proteinExistence type="inferred from homology"/>
<dbReference type="InterPro" id="IPR045336">
    <property type="entry name" value="MmgE_PrpD_N"/>
</dbReference>
<dbReference type="InterPro" id="IPR005656">
    <property type="entry name" value="MmgE_PrpD"/>
</dbReference>
<accession>A0A853FER1</accession>
<dbReference type="InterPro" id="IPR042183">
    <property type="entry name" value="MmgE/PrpD_sf_1"/>
</dbReference>
<dbReference type="InterPro" id="IPR042188">
    <property type="entry name" value="MmgE/PrpD_sf_2"/>
</dbReference>
<evidence type="ECO:0000313" key="4">
    <source>
        <dbReference type="EMBL" id="NYT38178.1"/>
    </source>
</evidence>
<evidence type="ECO:0000313" key="5">
    <source>
        <dbReference type="Proteomes" id="UP000580517"/>
    </source>
</evidence>